<keyword evidence="1" id="KW-0808">Transferase</keyword>
<organism evidence="4 5">
    <name type="scientific">Rhodocyclus tenuis</name>
    <name type="common">Rhodospirillum tenue</name>
    <dbReference type="NCBI Taxonomy" id="1066"/>
    <lineage>
        <taxon>Bacteria</taxon>
        <taxon>Pseudomonadati</taxon>
        <taxon>Pseudomonadota</taxon>
        <taxon>Betaproteobacteria</taxon>
        <taxon>Rhodocyclales</taxon>
        <taxon>Rhodocyclaceae</taxon>
        <taxon>Rhodocyclus</taxon>
    </lineage>
</organism>
<comment type="caution">
    <text evidence="4">The sequence shown here is derived from an EMBL/GenBank/DDBJ whole genome shotgun (WGS) entry which is preliminary data.</text>
</comment>
<dbReference type="GO" id="GO:0004340">
    <property type="term" value="F:glucokinase activity"/>
    <property type="evidence" value="ECO:0007669"/>
    <property type="project" value="InterPro"/>
</dbReference>
<comment type="similarity">
    <text evidence="3">Belongs to the bacterial glucokinase family.</text>
</comment>
<protein>
    <submittedName>
        <fullName evidence="4">Glucokinase</fullName>
    </submittedName>
</protein>
<keyword evidence="2" id="KW-0418">Kinase</keyword>
<evidence type="ECO:0000256" key="2">
    <source>
        <dbReference type="ARBA" id="ARBA00022777"/>
    </source>
</evidence>
<evidence type="ECO:0000256" key="3">
    <source>
        <dbReference type="RuleBase" id="RU004046"/>
    </source>
</evidence>
<dbReference type="InterPro" id="IPR003836">
    <property type="entry name" value="Glucokinase"/>
</dbReference>
<dbReference type="GO" id="GO:0005536">
    <property type="term" value="F:D-glucose binding"/>
    <property type="evidence" value="ECO:0007669"/>
    <property type="project" value="InterPro"/>
</dbReference>
<dbReference type="OrthoDB" id="257751at2"/>
<name>A0A6L5JV99_RHOTE</name>
<dbReference type="CDD" id="cd24008">
    <property type="entry name" value="ASKHA_NBD_GLK"/>
    <property type="match status" value="1"/>
</dbReference>
<proteinExistence type="inferred from homology"/>
<evidence type="ECO:0000256" key="1">
    <source>
        <dbReference type="ARBA" id="ARBA00022679"/>
    </source>
</evidence>
<sequence length="348" mass="36374">MHKPTARDCAATAPQRARRLLAADVGGTKTLMLLAEASADSDADGRQPAHAPRPTSPRIIVERRYQNADWPDFSTLLADFLGAAGEPVAAACFAVAGPVTGTTARLTYLPWQLDAAALAKRFAIGDVLLVNDFLAAARGIDALPATALRTLHAGKPQPGAARVVVGAGTGLGVAGLLERGEETRVVSSEGGHQGFAPYSLEHAALWQDLFAQNGRVTAEDVVSGPGLTRVMAFLDGGEWPPAQISAAARGEERPPAIDAAKARTALALWFSAFGAFAGDQALTWLARGGVYLAGGIAAKLMDETQQARFLAAFLDKREHRSLAAEMPVHLVTDERLGALGALALAAHR</sequence>
<dbReference type="Gene3D" id="3.30.420.40">
    <property type="match status" value="1"/>
</dbReference>
<accession>A0A6L5JV99</accession>
<dbReference type="GO" id="GO:0005524">
    <property type="term" value="F:ATP binding"/>
    <property type="evidence" value="ECO:0007669"/>
    <property type="project" value="InterPro"/>
</dbReference>
<evidence type="ECO:0000313" key="5">
    <source>
        <dbReference type="Proteomes" id="UP000480275"/>
    </source>
</evidence>
<dbReference type="AlphaFoldDB" id="A0A6L5JV99"/>
<evidence type="ECO:0000313" key="4">
    <source>
        <dbReference type="EMBL" id="MQY50544.1"/>
    </source>
</evidence>
<dbReference type="Gene3D" id="3.40.367.20">
    <property type="match status" value="1"/>
</dbReference>
<gene>
    <name evidence="4" type="ORF">GHK24_01960</name>
</gene>
<dbReference type="InterPro" id="IPR043129">
    <property type="entry name" value="ATPase_NBD"/>
</dbReference>
<dbReference type="SUPFAM" id="SSF53067">
    <property type="entry name" value="Actin-like ATPase domain"/>
    <property type="match status" value="1"/>
</dbReference>
<dbReference type="Proteomes" id="UP000480275">
    <property type="component" value="Unassembled WGS sequence"/>
</dbReference>
<dbReference type="PANTHER" id="PTHR47363">
    <property type="entry name" value="GLUCOKINASE"/>
    <property type="match status" value="1"/>
</dbReference>
<reference evidence="4 5" key="1">
    <citation type="submission" date="2019-10" db="EMBL/GenBank/DDBJ databases">
        <title>Whole-genome sequence of the purple nonsulfur photosynthetic bacterium Rhodocyclus tenuis.</title>
        <authorList>
            <person name="Kyndt J.A."/>
            <person name="Meyer T.E."/>
        </authorList>
    </citation>
    <scope>NUCLEOTIDE SEQUENCE [LARGE SCALE GENOMIC DNA]</scope>
    <source>
        <strain evidence="4 5">DSM 110</strain>
    </source>
</reference>
<dbReference type="EMBL" id="WIXJ01000001">
    <property type="protein sequence ID" value="MQY50544.1"/>
    <property type="molecule type" value="Genomic_DNA"/>
</dbReference>
<dbReference type="Pfam" id="PF02685">
    <property type="entry name" value="Glucokinase"/>
    <property type="match status" value="1"/>
</dbReference>
<dbReference type="GO" id="GO:0006096">
    <property type="term" value="P:glycolytic process"/>
    <property type="evidence" value="ECO:0007669"/>
    <property type="project" value="InterPro"/>
</dbReference>
<dbReference type="PANTHER" id="PTHR47363:SF1">
    <property type="entry name" value="GLUCOKINASE"/>
    <property type="match status" value="1"/>
</dbReference>